<comment type="cofactor">
    <cofactor evidence="1">
        <name>FAD</name>
        <dbReference type="ChEBI" id="CHEBI:57692"/>
    </cofactor>
</comment>
<sequence>MSVAEHAAAPGHPDVLVVGAGPTGLSLAITLRLHGASVRIIDRAAHPAPVSKALALWSASLEALRGMGVVDTFLEAGARLNALVIGDGDRELARLAVGDGIDSPFPFPLLLAQSRTEEILTARLAALGTTIEREVEFATLAQDATGVTATVKRPDGSEEIVRSAYLVGCDGARSAVRHALAIPFEGFTEPATYLLGDVRFSDPPLDHRSIYLWWHQGSTIALFPFGDDLWRIFAVRAEGAGDAPPDIAELQRHLDRHGPRGLHITEATWLSAFRINARLAQNYREGRVFLAGDAAHIHSPAGGQGMNTGIQDAVNLGWKLAAVLKGTGDAEMLLASYGAERRPVARDVVDGASQKLHLAFSGGGLTRVAKDIAVSIFGNLPVVQRKLQVELSETEVVYRDGPLVALGGGAPRRAGRGDVGGRALDAPLLDDQGGAGSLWPLLCVPRHTLLVFGEAPLPAALAAREGADLRILRLDAARDPAGTVARRYEMARGGWVLVRPDQVVAARGASLDAPDLARYLGRVVSPAAVA</sequence>
<dbReference type="Proteomes" id="UP000332515">
    <property type="component" value="Unassembled WGS sequence"/>
</dbReference>
<keyword evidence="2" id="KW-0285">Flavoprotein</keyword>
<name>A0A6A7Y414_9HYPH</name>
<dbReference type="InterPro" id="IPR002938">
    <property type="entry name" value="FAD-bd"/>
</dbReference>
<evidence type="ECO:0000259" key="4">
    <source>
        <dbReference type="Pfam" id="PF01494"/>
    </source>
</evidence>
<evidence type="ECO:0000313" key="6">
    <source>
        <dbReference type="Proteomes" id="UP000332515"/>
    </source>
</evidence>
<proteinExistence type="predicted"/>
<dbReference type="GO" id="GO:0071949">
    <property type="term" value="F:FAD binding"/>
    <property type="evidence" value="ECO:0007669"/>
    <property type="project" value="InterPro"/>
</dbReference>
<evidence type="ECO:0000256" key="1">
    <source>
        <dbReference type="ARBA" id="ARBA00001974"/>
    </source>
</evidence>
<dbReference type="InterPro" id="IPR050641">
    <property type="entry name" value="RIFMO-like"/>
</dbReference>
<dbReference type="PANTHER" id="PTHR43004:SF19">
    <property type="entry name" value="BINDING MONOOXYGENASE, PUTATIVE (JCVI)-RELATED"/>
    <property type="match status" value="1"/>
</dbReference>
<dbReference type="PANTHER" id="PTHR43004">
    <property type="entry name" value="TRK SYSTEM POTASSIUM UPTAKE PROTEIN"/>
    <property type="match status" value="1"/>
</dbReference>
<organism evidence="5 6">
    <name type="scientific">Segnochrobactrum spirostomi</name>
    <dbReference type="NCBI Taxonomy" id="2608987"/>
    <lineage>
        <taxon>Bacteria</taxon>
        <taxon>Pseudomonadati</taxon>
        <taxon>Pseudomonadota</taxon>
        <taxon>Alphaproteobacteria</taxon>
        <taxon>Hyphomicrobiales</taxon>
        <taxon>Segnochrobactraceae</taxon>
        <taxon>Segnochrobactrum</taxon>
    </lineage>
</organism>
<keyword evidence="6" id="KW-1185">Reference proteome</keyword>
<dbReference type="GO" id="GO:0016709">
    <property type="term" value="F:oxidoreductase activity, acting on paired donors, with incorporation or reduction of molecular oxygen, NAD(P)H as one donor, and incorporation of one atom of oxygen"/>
    <property type="evidence" value="ECO:0007669"/>
    <property type="project" value="UniProtKB-ARBA"/>
</dbReference>
<evidence type="ECO:0000256" key="2">
    <source>
        <dbReference type="ARBA" id="ARBA00022630"/>
    </source>
</evidence>
<dbReference type="RefSeq" id="WP_153483347.1">
    <property type="nucleotide sequence ID" value="NZ_VWNA01000001.1"/>
</dbReference>
<dbReference type="SUPFAM" id="SSF51905">
    <property type="entry name" value="FAD/NAD(P)-binding domain"/>
    <property type="match status" value="1"/>
</dbReference>
<accession>A0A6A7Y414</accession>
<dbReference type="InterPro" id="IPR036188">
    <property type="entry name" value="FAD/NAD-bd_sf"/>
</dbReference>
<dbReference type="Pfam" id="PF01494">
    <property type="entry name" value="FAD_binding_3"/>
    <property type="match status" value="1"/>
</dbReference>
<dbReference type="AlphaFoldDB" id="A0A6A7Y414"/>
<gene>
    <name evidence="5" type="ORF">F0357_14725</name>
</gene>
<protein>
    <submittedName>
        <fullName evidence="5">NAD(P)-binding protein</fullName>
    </submittedName>
</protein>
<dbReference type="Gene3D" id="3.40.30.120">
    <property type="match status" value="1"/>
</dbReference>
<evidence type="ECO:0000313" key="5">
    <source>
        <dbReference type="EMBL" id="MQT13870.1"/>
    </source>
</evidence>
<keyword evidence="3" id="KW-0274">FAD</keyword>
<dbReference type="Gene3D" id="3.50.50.60">
    <property type="entry name" value="FAD/NAD(P)-binding domain"/>
    <property type="match status" value="1"/>
</dbReference>
<comment type="caution">
    <text evidence="5">The sequence shown here is derived from an EMBL/GenBank/DDBJ whole genome shotgun (WGS) entry which is preliminary data.</text>
</comment>
<evidence type="ECO:0000256" key="3">
    <source>
        <dbReference type="ARBA" id="ARBA00022827"/>
    </source>
</evidence>
<dbReference type="Gene3D" id="3.30.70.2450">
    <property type="match status" value="1"/>
</dbReference>
<feature type="domain" description="FAD-binding" evidence="4">
    <location>
        <begin position="14"/>
        <end position="351"/>
    </location>
</feature>
<dbReference type="PRINTS" id="PR00420">
    <property type="entry name" value="RNGMNOXGNASE"/>
</dbReference>
<reference evidence="5 6" key="1">
    <citation type="submission" date="2019-09" db="EMBL/GenBank/DDBJ databases">
        <title>Segnochrobactrum spirostomi gen. nov., sp. nov., isolated from the ciliate Spirostomum cf. yagiui and description of a novel family, Segnochrobactraceae fam. nov. within the order Rhizobiales of the class Alphaproteobacteria.</title>
        <authorList>
            <person name="Akter S."/>
            <person name="Shazib S.U.A."/>
            <person name="Shin M.K."/>
        </authorList>
    </citation>
    <scope>NUCLEOTIDE SEQUENCE [LARGE SCALE GENOMIC DNA]</scope>
    <source>
        <strain evidence="5 6">Sp-1</strain>
    </source>
</reference>
<dbReference type="EMBL" id="VWNA01000001">
    <property type="protein sequence ID" value="MQT13870.1"/>
    <property type="molecule type" value="Genomic_DNA"/>
</dbReference>